<keyword evidence="2" id="KW-1185">Reference proteome</keyword>
<gene>
    <name evidence="1" type="ORF">POL67_38490</name>
</gene>
<reference evidence="1 2" key="1">
    <citation type="submission" date="2022-11" db="EMBL/GenBank/DDBJ databases">
        <title>Minimal conservation of predation-associated metabolite biosynthetic gene clusters underscores biosynthetic potential of Myxococcota including descriptions for ten novel species: Archangium lansinium sp. nov., Myxococcus landrumus sp. nov., Nannocystis bai.</title>
        <authorList>
            <person name="Ahearne A."/>
            <person name="Stevens C."/>
            <person name="Dowd S."/>
        </authorList>
    </citation>
    <scope>NUCLEOTIDE SEQUENCE [LARGE SCALE GENOMIC DNA]</scope>
    <source>
        <strain evidence="1 2">RJM3</strain>
    </source>
</reference>
<organism evidence="1 2">
    <name type="scientific">Polyangium mundeleinium</name>
    <dbReference type="NCBI Taxonomy" id="2995306"/>
    <lineage>
        <taxon>Bacteria</taxon>
        <taxon>Pseudomonadati</taxon>
        <taxon>Myxococcota</taxon>
        <taxon>Polyangia</taxon>
        <taxon>Polyangiales</taxon>
        <taxon>Polyangiaceae</taxon>
        <taxon>Polyangium</taxon>
    </lineage>
</organism>
<name>A0ABT5F297_9BACT</name>
<comment type="caution">
    <text evidence="1">The sequence shown here is derived from an EMBL/GenBank/DDBJ whole genome shotgun (WGS) entry which is preliminary data.</text>
</comment>
<evidence type="ECO:0000313" key="1">
    <source>
        <dbReference type="EMBL" id="MDC0747282.1"/>
    </source>
</evidence>
<sequence>MNQGLKREMAGDELAFAQASGRLLVKSLERTRSFAEGVEDFRKLEAEFVERAGDDEFDVRETRRRIAETILSLAHDKHPPFEVCREAWNDMVRLGFSGIEIECSMSCFYAECCAYDERPDEGLVVLEPLLAKLERLLEGTKGSEAEYPARFYEAELERLGIRRAALEAQKRGEVVPWLETRRADEAAPPITPEEEQADALYDAFSKASHAVFKTYGKSFDRSFADVEADYRRVEAEFVARAGEGEVFEACVLDMRARTAESILMAACSLRAPFQACRDAWDAFVRVGQDKSWMYPEMYVKACLRSNEPEAGLAVVEPWIAEIERKLEESKKPLQPPGETSVEIERQRKELYEIRDKLTAMRRGGEPST</sequence>
<accession>A0ABT5F297</accession>
<evidence type="ECO:0000313" key="2">
    <source>
        <dbReference type="Proteomes" id="UP001221411"/>
    </source>
</evidence>
<dbReference type="RefSeq" id="WP_271925676.1">
    <property type="nucleotide sequence ID" value="NZ_JAQNDO010000001.1"/>
</dbReference>
<proteinExistence type="predicted"/>
<protein>
    <submittedName>
        <fullName evidence="1">Uncharacterized protein</fullName>
    </submittedName>
</protein>
<dbReference type="EMBL" id="JAQNDO010000001">
    <property type="protein sequence ID" value="MDC0747282.1"/>
    <property type="molecule type" value="Genomic_DNA"/>
</dbReference>
<dbReference type="Proteomes" id="UP001221411">
    <property type="component" value="Unassembled WGS sequence"/>
</dbReference>